<accession>A0A6J4SFQ3</accession>
<organism evidence="2">
    <name type="scientific">uncultured Solirubrobacteraceae bacterium</name>
    <dbReference type="NCBI Taxonomy" id="1162706"/>
    <lineage>
        <taxon>Bacteria</taxon>
        <taxon>Bacillati</taxon>
        <taxon>Actinomycetota</taxon>
        <taxon>Thermoleophilia</taxon>
        <taxon>Solirubrobacterales</taxon>
        <taxon>Solirubrobacteraceae</taxon>
        <taxon>environmental samples</taxon>
    </lineage>
</organism>
<evidence type="ECO:0000256" key="1">
    <source>
        <dbReference type="SAM" id="MobiDB-lite"/>
    </source>
</evidence>
<proteinExistence type="predicted"/>
<dbReference type="EMBL" id="CADCVQ010000074">
    <property type="protein sequence ID" value="CAA9498088.1"/>
    <property type="molecule type" value="Genomic_DNA"/>
</dbReference>
<gene>
    <name evidence="2" type="ORF">AVDCRST_MAG67-1675</name>
</gene>
<feature type="region of interest" description="Disordered" evidence="1">
    <location>
        <begin position="45"/>
        <end position="80"/>
    </location>
</feature>
<reference evidence="2" key="1">
    <citation type="submission" date="2020-02" db="EMBL/GenBank/DDBJ databases">
        <authorList>
            <person name="Meier V. D."/>
        </authorList>
    </citation>
    <scope>NUCLEOTIDE SEQUENCE</scope>
    <source>
        <strain evidence="2">AVDCRST_MAG67</strain>
    </source>
</reference>
<evidence type="ECO:0000313" key="2">
    <source>
        <dbReference type="EMBL" id="CAA9498088.1"/>
    </source>
</evidence>
<dbReference type="AlphaFoldDB" id="A0A6J4SFQ3"/>
<sequence length="80" mass="8829">MVALVLGHELVAALAFVVWTDPERRAIRHGVAAVVRLPSGRTTFKSSAAQRSRRVECGDRNLRVTTHPRPADSRLTLTRA</sequence>
<name>A0A6J4SFQ3_9ACTN</name>
<feature type="compositionally biased region" description="Basic and acidic residues" evidence="1">
    <location>
        <begin position="53"/>
        <end position="62"/>
    </location>
</feature>
<protein>
    <submittedName>
        <fullName evidence="2">Uncharacterized protein</fullName>
    </submittedName>
</protein>